<keyword evidence="1" id="KW-0472">Membrane</keyword>
<evidence type="ECO:0000256" key="1">
    <source>
        <dbReference type="SAM" id="Phobius"/>
    </source>
</evidence>
<dbReference type="EMBL" id="FOMG01000004">
    <property type="protein sequence ID" value="SFC51116.1"/>
    <property type="molecule type" value="Genomic_DNA"/>
</dbReference>
<reference evidence="2 3" key="1">
    <citation type="submission" date="2016-10" db="EMBL/GenBank/DDBJ databases">
        <authorList>
            <person name="de Groot N.N."/>
        </authorList>
    </citation>
    <scope>NUCLEOTIDE SEQUENCE [LARGE SCALE GENOMIC DNA]</scope>
    <source>
        <strain evidence="2 3">DSM 12992</strain>
    </source>
</reference>
<keyword evidence="1" id="KW-0812">Transmembrane</keyword>
<dbReference type="Proteomes" id="UP000199263">
    <property type="component" value="Unassembled WGS sequence"/>
</dbReference>
<name>A0A1I1JRJ5_9CLOT</name>
<accession>A0A1I1JRJ5</accession>
<feature type="transmembrane region" description="Helical" evidence="1">
    <location>
        <begin position="148"/>
        <end position="166"/>
    </location>
</feature>
<protein>
    <submittedName>
        <fullName evidence="2">ABC-2 family transporter protein</fullName>
    </submittedName>
</protein>
<dbReference type="InterPro" id="IPR025699">
    <property type="entry name" value="ABC2_memb-like"/>
</dbReference>
<evidence type="ECO:0000313" key="3">
    <source>
        <dbReference type="Proteomes" id="UP000199263"/>
    </source>
</evidence>
<feature type="transmembrane region" description="Helical" evidence="1">
    <location>
        <begin position="83"/>
        <end position="104"/>
    </location>
</feature>
<dbReference type="STRING" id="119641.SAMN05421842_104139"/>
<feature type="transmembrane region" description="Helical" evidence="1">
    <location>
        <begin position="178"/>
        <end position="199"/>
    </location>
</feature>
<organism evidence="2 3">
    <name type="scientific">Clostridium uliginosum</name>
    <dbReference type="NCBI Taxonomy" id="119641"/>
    <lineage>
        <taxon>Bacteria</taxon>
        <taxon>Bacillati</taxon>
        <taxon>Bacillota</taxon>
        <taxon>Clostridia</taxon>
        <taxon>Eubacteriales</taxon>
        <taxon>Clostridiaceae</taxon>
        <taxon>Clostridium</taxon>
    </lineage>
</organism>
<dbReference type="OrthoDB" id="1905704at2"/>
<dbReference type="RefSeq" id="WP_090089206.1">
    <property type="nucleotide sequence ID" value="NZ_FOMG01000004.1"/>
</dbReference>
<keyword evidence="1" id="KW-1133">Transmembrane helix</keyword>
<dbReference type="AlphaFoldDB" id="A0A1I1JRJ5"/>
<feature type="transmembrane region" description="Helical" evidence="1">
    <location>
        <begin position="21"/>
        <end position="53"/>
    </location>
</feature>
<dbReference type="Pfam" id="PF13346">
    <property type="entry name" value="ABC2_membrane_5"/>
    <property type="match status" value="1"/>
</dbReference>
<evidence type="ECO:0000313" key="2">
    <source>
        <dbReference type="EMBL" id="SFC51116.1"/>
    </source>
</evidence>
<gene>
    <name evidence="2" type="ORF">SAMN05421842_104139</name>
</gene>
<keyword evidence="3" id="KW-1185">Reference proteome</keyword>
<feature type="transmembrane region" description="Helical" evidence="1">
    <location>
        <begin position="116"/>
        <end position="142"/>
    </location>
</feature>
<sequence length="210" mass="23537">MKNLFNLIKLQYYSIYSMKKYLSIIIVVAIVMSIFDSTMIIISSGMLIMGLIYSTAVYEDKSKISYLIYSLPVKPEEFILSKYIYGVINTMLTILFSNTLFIVLKTLNIGNFKDLTLGSLTLSTFFIGLVITIIVLPIALIVGFEKGRFIMIFIALSPICFSSTISKSFSTLNVSITPIMATILLILIIITLTLISYFVTSNLYATKDVN</sequence>
<proteinExistence type="predicted"/>